<dbReference type="InterPro" id="IPR008922">
    <property type="entry name" value="Di-copper_centre_dom_sf"/>
</dbReference>
<dbReference type="PROSITE" id="PS00498">
    <property type="entry name" value="TYROSINASE_2"/>
    <property type="match status" value="1"/>
</dbReference>
<keyword evidence="1" id="KW-0479">Metal-binding</keyword>
<proteinExistence type="predicted"/>
<dbReference type="Pfam" id="PF25271">
    <property type="entry name" value="DUF7868"/>
    <property type="match status" value="1"/>
</dbReference>
<evidence type="ECO:0000256" key="3">
    <source>
        <dbReference type="SAM" id="MobiDB-lite"/>
    </source>
</evidence>
<dbReference type="Pfam" id="PF00264">
    <property type="entry name" value="Tyrosinase"/>
    <property type="match status" value="2"/>
</dbReference>
<dbReference type="PANTHER" id="PTHR11474:SF76">
    <property type="entry name" value="SHKT DOMAIN-CONTAINING PROTEIN"/>
    <property type="match status" value="1"/>
</dbReference>
<gene>
    <name evidence="5" type="ORF">GN331_11890</name>
</gene>
<protein>
    <recommendedName>
        <fullName evidence="4">Tyrosinase copper-binding domain-containing protein</fullName>
    </recommendedName>
</protein>
<dbReference type="InterPro" id="IPR057190">
    <property type="entry name" value="DUF7868"/>
</dbReference>
<feature type="region of interest" description="Disordered" evidence="3">
    <location>
        <begin position="341"/>
        <end position="365"/>
    </location>
</feature>
<dbReference type="Gene3D" id="1.10.1280.10">
    <property type="entry name" value="Di-copper center containing domain from catechol oxidase"/>
    <property type="match status" value="1"/>
</dbReference>
<accession>A0A7C9LY48</accession>
<feature type="compositionally biased region" description="Pro residues" evidence="3">
    <location>
        <begin position="344"/>
        <end position="355"/>
    </location>
</feature>
<evidence type="ECO:0000313" key="6">
    <source>
        <dbReference type="Proteomes" id="UP000479692"/>
    </source>
</evidence>
<evidence type="ECO:0000259" key="4">
    <source>
        <dbReference type="PROSITE" id="PS00498"/>
    </source>
</evidence>
<dbReference type="PANTHER" id="PTHR11474">
    <property type="entry name" value="TYROSINASE FAMILY MEMBER"/>
    <property type="match status" value="1"/>
</dbReference>
<organism evidence="5 6">
    <name type="scientific">Noviluteimonas gilva</name>
    <dbReference type="NCBI Taxonomy" id="2682097"/>
    <lineage>
        <taxon>Bacteria</taxon>
        <taxon>Pseudomonadati</taxon>
        <taxon>Pseudomonadota</taxon>
        <taxon>Gammaproteobacteria</taxon>
        <taxon>Lysobacterales</taxon>
        <taxon>Lysobacteraceae</taxon>
        <taxon>Noviluteimonas</taxon>
    </lineage>
</organism>
<dbReference type="GO" id="GO:0016491">
    <property type="term" value="F:oxidoreductase activity"/>
    <property type="evidence" value="ECO:0007669"/>
    <property type="project" value="InterPro"/>
</dbReference>
<evidence type="ECO:0000256" key="1">
    <source>
        <dbReference type="ARBA" id="ARBA00022723"/>
    </source>
</evidence>
<name>A0A7C9LY48_9GAMM</name>
<dbReference type="SUPFAM" id="SSF48056">
    <property type="entry name" value="Di-copper centre-containing domain"/>
    <property type="match status" value="1"/>
</dbReference>
<comment type="caution">
    <text evidence="5">The sequence shown here is derived from an EMBL/GenBank/DDBJ whole genome shotgun (WGS) entry which is preliminary data.</text>
</comment>
<dbReference type="InterPro" id="IPR002227">
    <property type="entry name" value="Tyrosinase_Cu-bd"/>
</dbReference>
<dbReference type="EMBL" id="WOXT01000003">
    <property type="protein sequence ID" value="MUV14905.1"/>
    <property type="molecule type" value="Genomic_DNA"/>
</dbReference>
<dbReference type="GO" id="GO:0046872">
    <property type="term" value="F:metal ion binding"/>
    <property type="evidence" value="ECO:0007669"/>
    <property type="project" value="UniProtKB-KW"/>
</dbReference>
<dbReference type="Proteomes" id="UP000479692">
    <property type="component" value="Unassembled WGS sequence"/>
</dbReference>
<keyword evidence="6" id="KW-1185">Reference proteome</keyword>
<feature type="domain" description="Tyrosinase copper-binding" evidence="4">
    <location>
        <begin position="277"/>
        <end position="288"/>
    </location>
</feature>
<dbReference type="PRINTS" id="PR00092">
    <property type="entry name" value="TYROSINASE"/>
</dbReference>
<sequence length="538" mass="59539">MNGWDWEGPSAGDFNTIDSLAESSTMISLSRRRFLQGASAMPLAAWLSSNAFAQSTTLTRYDIATPQGLDMLTTYANAMRIMLTRPETDPTSWLWQWYTHFVSGATTKAAEQARIFGTAVTPQSMLANEMWNTCQSHAGQNTNHFLPWHRMFVFFFEQIIREVSGRPDFTLPYWDYTSADPLKRGILPLQFRLPNDPVFNVLYRSNRTTLANTGQRIDKTQPTDQMDISATMACAAYSTVGTVLGFCRSVDSNIHGRIHVLVGTASNMGAVPYAARDPLFWVHHSTIDRMWASWNQNYAGVNPVSTWGNTQFVFADRLGQRVTGRLKDFFSTSVLGYQYDSLIAPPPPPPPPPEQPAQQAPKKKKTLTTVQRVAALMASTPERVASSVKMAELGATNTRVSVERLAAAKQVSPVLGLVPATAPQRTYLVLKNLHTWKQPEVLYHVYLGPAKGNALNKNTYVGAINFFDAEFHDHGGKGANLDTALGENFFSFDVTDLLRRYERSGAVARDALQVTFVPGGKPRAGAGSMVASIELVRQ</sequence>
<keyword evidence="2" id="KW-0186">Copper</keyword>
<evidence type="ECO:0000256" key="2">
    <source>
        <dbReference type="ARBA" id="ARBA00023008"/>
    </source>
</evidence>
<dbReference type="PROSITE" id="PS51318">
    <property type="entry name" value="TAT"/>
    <property type="match status" value="1"/>
</dbReference>
<dbReference type="AlphaFoldDB" id="A0A7C9LY48"/>
<dbReference type="InterPro" id="IPR050316">
    <property type="entry name" value="Tyrosinase/Hemocyanin"/>
</dbReference>
<evidence type="ECO:0000313" key="5">
    <source>
        <dbReference type="EMBL" id="MUV14905.1"/>
    </source>
</evidence>
<dbReference type="InterPro" id="IPR006311">
    <property type="entry name" value="TAT_signal"/>
</dbReference>
<reference evidence="5 6" key="1">
    <citation type="submission" date="2019-12" db="EMBL/GenBank/DDBJ databases">
        <authorList>
            <person name="Xu J."/>
        </authorList>
    </citation>
    <scope>NUCLEOTIDE SEQUENCE [LARGE SCALE GENOMIC DNA]</scope>
    <source>
        <strain evidence="5 6">HX-5-24</strain>
    </source>
</reference>